<gene>
    <name evidence="1" type="ORF">LOK49_LG05G01894</name>
</gene>
<sequence length="149" mass="17279">MASPPFPNWLWVWKINSSPRSRHFIWQSLHQKLRTRTLLLTRQIIPDPTCNLCGSAPETTVYVLRNCPSARIHWNSIGIPSSLTSSFDLNLENWLKLNCQSKETHNATYWSVLFPSVCWEIWKSRNSFIFTSANPIHFKPDHTTALAID</sequence>
<protein>
    <submittedName>
        <fullName evidence="1">Ribonuclease H protein</fullName>
    </submittedName>
</protein>
<accession>A0ACC0HX39</accession>
<dbReference type="EMBL" id="CM045761">
    <property type="protein sequence ID" value="KAI8016541.1"/>
    <property type="molecule type" value="Genomic_DNA"/>
</dbReference>
<proteinExistence type="predicted"/>
<comment type="caution">
    <text evidence="1">The sequence shown here is derived from an EMBL/GenBank/DDBJ whole genome shotgun (WGS) entry which is preliminary data.</text>
</comment>
<evidence type="ECO:0000313" key="2">
    <source>
        <dbReference type="Proteomes" id="UP001060215"/>
    </source>
</evidence>
<keyword evidence="2" id="KW-1185">Reference proteome</keyword>
<dbReference type="Proteomes" id="UP001060215">
    <property type="component" value="Chromosome 4"/>
</dbReference>
<name>A0ACC0HX39_9ERIC</name>
<evidence type="ECO:0000313" key="1">
    <source>
        <dbReference type="EMBL" id="KAI8016541.1"/>
    </source>
</evidence>
<reference evidence="1 2" key="1">
    <citation type="journal article" date="2022" name="Plant J.">
        <title>Chromosome-level genome of Camellia lanceoleosa provides a valuable resource for understanding genome evolution and self-incompatibility.</title>
        <authorList>
            <person name="Gong W."/>
            <person name="Xiao S."/>
            <person name="Wang L."/>
            <person name="Liao Z."/>
            <person name="Chang Y."/>
            <person name="Mo W."/>
            <person name="Hu G."/>
            <person name="Li W."/>
            <person name="Zhao G."/>
            <person name="Zhu H."/>
            <person name="Hu X."/>
            <person name="Ji K."/>
            <person name="Xiang X."/>
            <person name="Song Q."/>
            <person name="Yuan D."/>
            <person name="Jin S."/>
            <person name="Zhang L."/>
        </authorList>
    </citation>
    <scope>NUCLEOTIDE SEQUENCE [LARGE SCALE GENOMIC DNA]</scope>
    <source>
        <strain evidence="1">SQ_2022a</strain>
    </source>
</reference>
<organism evidence="1 2">
    <name type="scientific">Camellia lanceoleosa</name>
    <dbReference type="NCBI Taxonomy" id="1840588"/>
    <lineage>
        <taxon>Eukaryota</taxon>
        <taxon>Viridiplantae</taxon>
        <taxon>Streptophyta</taxon>
        <taxon>Embryophyta</taxon>
        <taxon>Tracheophyta</taxon>
        <taxon>Spermatophyta</taxon>
        <taxon>Magnoliopsida</taxon>
        <taxon>eudicotyledons</taxon>
        <taxon>Gunneridae</taxon>
        <taxon>Pentapetalae</taxon>
        <taxon>asterids</taxon>
        <taxon>Ericales</taxon>
        <taxon>Theaceae</taxon>
        <taxon>Camellia</taxon>
    </lineage>
</organism>